<protein>
    <recommendedName>
        <fullName evidence="5">LPS-assembly protein LptD</fullName>
    </recommendedName>
</protein>
<dbReference type="InterPro" id="IPR050218">
    <property type="entry name" value="LptD"/>
</dbReference>
<evidence type="ECO:0000256" key="1">
    <source>
        <dbReference type="ARBA" id="ARBA00023237"/>
    </source>
</evidence>
<dbReference type="GO" id="GO:1990351">
    <property type="term" value="C:transporter complex"/>
    <property type="evidence" value="ECO:0007669"/>
    <property type="project" value="TreeGrafter"/>
</dbReference>
<dbReference type="InterPro" id="IPR005653">
    <property type="entry name" value="OstA-like_N"/>
</dbReference>
<dbReference type="PANTHER" id="PTHR30189">
    <property type="entry name" value="LPS-ASSEMBLY PROTEIN"/>
    <property type="match status" value="1"/>
</dbReference>
<feature type="non-terminal residue" evidence="4">
    <location>
        <position position="526"/>
    </location>
</feature>
<evidence type="ECO:0000313" key="4">
    <source>
        <dbReference type="EMBL" id="SVB36126.1"/>
    </source>
</evidence>
<dbReference type="AlphaFoldDB" id="A0A382DC85"/>
<keyword evidence="1" id="KW-0472">Membrane</keyword>
<feature type="domain" description="Organic solvent tolerance-like N-terminal" evidence="2">
    <location>
        <begin position="65"/>
        <end position="179"/>
    </location>
</feature>
<dbReference type="InterPro" id="IPR007543">
    <property type="entry name" value="LptD_C"/>
</dbReference>
<keyword evidence="1" id="KW-0998">Cell outer membrane</keyword>
<reference evidence="4" key="1">
    <citation type="submission" date="2018-05" db="EMBL/GenBank/DDBJ databases">
        <authorList>
            <person name="Lanie J.A."/>
            <person name="Ng W.-L."/>
            <person name="Kazmierczak K.M."/>
            <person name="Andrzejewski T.M."/>
            <person name="Davidsen T.M."/>
            <person name="Wayne K.J."/>
            <person name="Tettelin H."/>
            <person name="Glass J.I."/>
            <person name="Rusch D."/>
            <person name="Podicherti R."/>
            <person name="Tsui H.-C.T."/>
            <person name="Winkler M.E."/>
        </authorList>
    </citation>
    <scope>NUCLEOTIDE SEQUENCE</scope>
</reference>
<name>A0A382DC85_9ZZZZ</name>
<evidence type="ECO:0008006" key="5">
    <source>
        <dbReference type="Google" id="ProtNLM"/>
    </source>
</evidence>
<evidence type="ECO:0000259" key="2">
    <source>
        <dbReference type="Pfam" id="PF03968"/>
    </source>
</evidence>
<dbReference type="EMBL" id="UINC01038719">
    <property type="protein sequence ID" value="SVB36126.1"/>
    <property type="molecule type" value="Genomic_DNA"/>
</dbReference>
<sequence>MKFSRLNFFIIIAFLATPIKSDEIINACLAPEINEASSLFDISQTWNIQTGQIDGQSGEEIKIRDKIRIASGDNKITAGEVAYSEAGGTIRINKGLVLENKKLYVFAENAVIDTKDNSAVINNTEYQFLNPQARGKADEIKINSNTNYNLTNATYTTCNPLDNSWQLEAGEIQIHTDQGIAKNLVLRVNNTPVLYLPYLSFPTSEERKSGILIPNFGSSSKKGVEINIPYYWNISPNMDLITSFNWMDKRGLQLENTFRFLTAKQQGEIKVNLLPDDKTMNENREYINYNQFLNLSTHWRVNIEGEYSSDDQYFEDLTGNINSTSKTHLYRTINIQGFSENWHMKMGMDNFQILDQSITPEDRPHKILPYINFNGQWNDQNMGVMFGVNAEVANFDSTINTSGTRFHLMPNISRTFNLDGIKIKPEVEVDFTSYDLDEASSNIETSPNRVVPIYSLDIQALFAKSWDDGKYTQTLEPRILGVYIPFKEQNDFPIFDSILPDRNALELFRKNRYLGQDRVGDTSKLS</sequence>
<feature type="domain" description="LptD C-terminal" evidence="3">
    <location>
        <begin position="283"/>
        <end position="526"/>
    </location>
</feature>
<gene>
    <name evidence="4" type="ORF">METZ01_LOCUS188980</name>
</gene>
<dbReference type="PANTHER" id="PTHR30189:SF1">
    <property type="entry name" value="LPS-ASSEMBLY PROTEIN LPTD"/>
    <property type="match status" value="1"/>
</dbReference>
<dbReference type="Pfam" id="PF04453">
    <property type="entry name" value="LptD"/>
    <property type="match status" value="1"/>
</dbReference>
<evidence type="ECO:0000259" key="3">
    <source>
        <dbReference type="Pfam" id="PF04453"/>
    </source>
</evidence>
<proteinExistence type="predicted"/>
<dbReference type="GO" id="GO:0009279">
    <property type="term" value="C:cell outer membrane"/>
    <property type="evidence" value="ECO:0007669"/>
    <property type="project" value="TreeGrafter"/>
</dbReference>
<dbReference type="GO" id="GO:0061024">
    <property type="term" value="P:membrane organization"/>
    <property type="evidence" value="ECO:0007669"/>
    <property type="project" value="InterPro"/>
</dbReference>
<organism evidence="4">
    <name type="scientific">marine metagenome</name>
    <dbReference type="NCBI Taxonomy" id="408172"/>
    <lineage>
        <taxon>unclassified sequences</taxon>
        <taxon>metagenomes</taxon>
        <taxon>ecological metagenomes</taxon>
    </lineage>
</organism>
<accession>A0A382DC85</accession>
<dbReference type="Pfam" id="PF03968">
    <property type="entry name" value="LptD_N"/>
    <property type="match status" value="1"/>
</dbReference>